<accession>A0A6N7PRT2</accession>
<dbReference type="Proteomes" id="UP000440224">
    <property type="component" value="Unassembled WGS sequence"/>
</dbReference>
<sequence>MSTRRAFLWAALVASLAACERDAPDVSREPAGARLQNVALLPVQVEDPHPALGCYEQALDRTMLTQHDAYRLCLGAMSYAPIDCYERATAGLVLSVQAIELCRCTDSLAPIECYERATRQTGLTQPDIIALCSATSMNRLYPNCAPF</sequence>
<dbReference type="EMBL" id="WJIE01000002">
    <property type="protein sequence ID" value="MRG91571.1"/>
    <property type="molecule type" value="Genomic_DNA"/>
</dbReference>
<dbReference type="RefSeq" id="WP_153818467.1">
    <property type="nucleotide sequence ID" value="NZ_WJIE01000002.1"/>
</dbReference>
<evidence type="ECO:0000313" key="2">
    <source>
        <dbReference type="Proteomes" id="UP000440224"/>
    </source>
</evidence>
<dbReference type="OrthoDB" id="9834574at2"/>
<organism evidence="1 2">
    <name type="scientific">Polyangium spumosum</name>
    <dbReference type="NCBI Taxonomy" id="889282"/>
    <lineage>
        <taxon>Bacteria</taxon>
        <taxon>Pseudomonadati</taxon>
        <taxon>Myxococcota</taxon>
        <taxon>Polyangia</taxon>
        <taxon>Polyangiales</taxon>
        <taxon>Polyangiaceae</taxon>
        <taxon>Polyangium</taxon>
    </lineage>
</organism>
<name>A0A6N7PRT2_9BACT</name>
<keyword evidence="2" id="KW-1185">Reference proteome</keyword>
<gene>
    <name evidence="1" type="ORF">GF068_06490</name>
</gene>
<evidence type="ECO:0000313" key="1">
    <source>
        <dbReference type="EMBL" id="MRG91571.1"/>
    </source>
</evidence>
<dbReference type="PROSITE" id="PS51257">
    <property type="entry name" value="PROKAR_LIPOPROTEIN"/>
    <property type="match status" value="1"/>
</dbReference>
<protein>
    <recommendedName>
        <fullName evidence="3">Lipoprotein</fullName>
    </recommendedName>
</protein>
<dbReference type="AlphaFoldDB" id="A0A6N7PRT2"/>
<comment type="caution">
    <text evidence="1">The sequence shown here is derived from an EMBL/GenBank/DDBJ whole genome shotgun (WGS) entry which is preliminary data.</text>
</comment>
<evidence type="ECO:0008006" key="3">
    <source>
        <dbReference type="Google" id="ProtNLM"/>
    </source>
</evidence>
<reference evidence="1 2" key="1">
    <citation type="submission" date="2019-10" db="EMBL/GenBank/DDBJ databases">
        <title>A soil myxobacterium in the family Polyangiaceae.</title>
        <authorList>
            <person name="Li Y."/>
            <person name="Wang J."/>
        </authorList>
    </citation>
    <scope>NUCLEOTIDE SEQUENCE [LARGE SCALE GENOMIC DNA]</scope>
    <source>
        <strain evidence="1 2">DSM 14734</strain>
    </source>
</reference>
<proteinExistence type="predicted"/>